<dbReference type="EMBL" id="JABSNO010000008">
    <property type="protein sequence ID" value="NRS92315.1"/>
    <property type="molecule type" value="Genomic_DNA"/>
</dbReference>
<name>A0A8J8G7X3_9FLAO</name>
<reference evidence="1" key="1">
    <citation type="submission" date="2020-05" db="EMBL/GenBank/DDBJ databases">
        <title>Genomic Encyclopedia of Type Strains, Phase IV (KMG-V): Genome sequencing to study the core and pangenomes of soil and plant-associated prokaryotes.</title>
        <authorList>
            <person name="Whitman W."/>
        </authorList>
    </citation>
    <scope>NUCLEOTIDE SEQUENCE</scope>
    <source>
        <strain evidence="1">16F</strain>
    </source>
</reference>
<gene>
    <name evidence="1" type="ORF">HNQ03_001383</name>
</gene>
<evidence type="ECO:0000313" key="1">
    <source>
        <dbReference type="EMBL" id="NRS92315.1"/>
    </source>
</evidence>
<dbReference type="AlphaFoldDB" id="A0A8J8G7X3"/>
<sequence>MEDEIISIKKEWIAKDIKSYSTHPLYSVQVNKSKCRVVIRCNDLPHWLPLTENADESMTLFLNDYIPKSGEQVLTVEIYPYEGVQYLPADAVADIRLQFAEDKMTTPITEIEHLQEQSLPENIGDKKLNFYEMKFLFKAKVPFDFSNDLNSAQDLKNVSDIEKKVVAKYNDLKTMMETGKGIEFVKNFKHNFKSSSYLYSSKTELLSTLNKEDDNDLILFCTKIGEFRKVPDFQNYEIMYGFGGKVVMLQNNKNKKTMFDIFVGGEFEDPFWYTIYLYMPSGSNELQIW</sequence>
<keyword evidence="2" id="KW-1185">Reference proteome</keyword>
<organism evidence="1 2">
    <name type="scientific">Frigoriflavimonas asaccharolytica</name>
    <dbReference type="NCBI Taxonomy" id="2735899"/>
    <lineage>
        <taxon>Bacteria</taxon>
        <taxon>Pseudomonadati</taxon>
        <taxon>Bacteroidota</taxon>
        <taxon>Flavobacteriia</taxon>
        <taxon>Flavobacteriales</taxon>
        <taxon>Weeksellaceae</taxon>
        <taxon>Frigoriflavimonas</taxon>
    </lineage>
</organism>
<dbReference type="Proteomes" id="UP000610746">
    <property type="component" value="Unassembled WGS sequence"/>
</dbReference>
<protein>
    <submittedName>
        <fullName evidence="1">Uncharacterized protein</fullName>
    </submittedName>
</protein>
<accession>A0A8J8G7X3</accession>
<evidence type="ECO:0000313" key="2">
    <source>
        <dbReference type="Proteomes" id="UP000610746"/>
    </source>
</evidence>
<proteinExistence type="predicted"/>
<dbReference type="RefSeq" id="WP_173778929.1">
    <property type="nucleotide sequence ID" value="NZ_JABSNO010000008.1"/>
</dbReference>
<comment type="caution">
    <text evidence="1">The sequence shown here is derived from an EMBL/GenBank/DDBJ whole genome shotgun (WGS) entry which is preliminary data.</text>
</comment>